<evidence type="ECO:0000313" key="7">
    <source>
        <dbReference type="EMBL" id="KOC93660.1"/>
    </source>
</evidence>
<dbReference type="PANTHER" id="PTHR30537">
    <property type="entry name" value="HTH-TYPE TRANSCRIPTIONAL REGULATOR"/>
    <property type="match status" value="1"/>
</dbReference>
<sequence length="306" mass="33580">MPTVISTESFSSIVHFVTAANSSSFTEAAELLGVSKSAIGKSIQRLEHNLGIPLFHRTTRKISLTTEGEAYLASCQSALETLQMAEMALRSKLTEPTGTVRIDLPAAFGRSVMMPVLMDMTKRYPHLKLTITFNDRIIDPLDIGFDLAIRFGPVKDTTDLIARKLNDQHLIICASPDYLTAYGTPETLADLAHHHCLMAWRGGAPLSWLIRDENGKDIRLKLAPFHQISDGDVMIDACIAGAGLIQFPAALLRPHIQSGKLVPLLAGCNPAPTELNVIWPRARHLLPGVRFIIDELIELAAQKAFE</sequence>
<dbReference type="FunFam" id="1.10.10.10:FF:000001">
    <property type="entry name" value="LysR family transcriptional regulator"/>
    <property type="match status" value="1"/>
</dbReference>
<dbReference type="RefSeq" id="WP_052898924.1">
    <property type="nucleotide sequence ID" value="NZ_JRXE01000010.1"/>
</dbReference>
<keyword evidence="9" id="KW-1185">Reference proteome</keyword>
<evidence type="ECO:0000256" key="2">
    <source>
        <dbReference type="ARBA" id="ARBA00023015"/>
    </source>
</evidence>
<dbReference type="Gene3D" id="3.40.190.290">
    <property type="match status" value="1"/>
</dbReference>
<evidence type="ECO:0000313" key="9">
    <source>
        <dbReference type="Proteomes" id="UP000037088"/>
    </source>
</evidence>
<keyword evidence="2" id="KW-0805">Transcription regulation</keyword>
<evidence type="ECO:0000256" key="3">
    <source>
        <dbReference type="ARBA" id="ARBA00023125"/>
    </source>
</evidence>
<evidence type="ECO:0000313" key="8">
    <source>
        <dbReference type="Proteomes" id="UP000036851"/>
    </source>
</evidence>
<dbReference type="EMBL" id="JRXF01000012">
    <property type="protein sequence ID" value="KOC93660.1"/>
    <property type="molecule type" value="Genomic_DNA"/>
</dbReference>
<dbReference type="InterPro" id="IPR036388">
    <property type="entry name" value="WH-like_DNA-bd_sf"/>
</dbReference>
<dbReference type="SUPFAM" id="SSF53850">
    <property type="entry name" value="Periplasmic binding protein-like II"/>
    <property type="match status" value="1"/>
</dbReference>
<accession>A0A0L7TE74</accession>
<dbReference type="PANTHER" id="PTHR30537:SF5">
    <property type="entry name" value="HTH-TYPE TRANSCRIPTIONAL ACTIVATOR TTDR-RELATED"/>
    <property type="match status" value="1"/>
</dbReference>
<dbReference type="OrthoDB" id="9110639at2"/>
<evidence type="ECO:0000256" key="4">
    <source>
        <dbReference type="ARBA" id="ARBA00023163"/>
    </source>
</evidence>
<dbReference type="InterPro" id="IPR005119">
    <property type="entry name" value="LysR_subst-bd"/>
</dbReference>
<dbReference type="InterPro" id="IPR058163">
    <property type="entry name" value="LysR-type_TF_proteobact-type"/>
</dbReference>
<keyword evidence="3" id="KW-0238">DNA-binding</keyword>
<dbReference type="GO" id="GO:0003677">
    <property type="term" value="F:DNA binding"/>
    <property type="evidence" value="ECO:0007669"/>
    <property type="project" value="UniProtKB-KW"/>
</dbReference>
<evidence type="ECO:0000256" key="1">
    <source>
        <dbReference type="ARBA" id="ARBA00009437"/>
    </source>
</evidence>
<dbReference type="SUPFAM" id="SSF46785">
    <property type="entry name" value="Winged helix' DNA-binding domain"/>
    <property type="match status" value="1"/>
</dbReference>
<dbReference type="AlphaFoldDB" id="A0A0L7TE74"/>
<dbReference type="PRINTS" id="PR00039">
    <property type="entry name" value="HTHLYSR"/>
</dbReference>
<keyword evidence="4" id="KW-0804">Transcription</keyword>
<feature type="domain" description="HTH lysR-type" evidence="5">
    <location>
        <begin position="16"/>
        <end position="65"/>
    </location>
</feature>
<dbReference type="InterPro" id="IPR000847">
    <property type="entry name" value="LysR_HTH_N"/>
</dbReference>
<evidence type="ECO:0000313" key="6">
    <source>
        <dbReference type="EMBL" id="KOC90460.1"/>
    </source>
</evidence>
<organism evidence="7 8">
    <name type="scientific">Winslowiella iniecta</name>
    <dbReference type="NCBI Taxonomy" id="1560201"/>
    <lineage>
        <taxon>Bacteria</taxon>
        <taxon>Pseudomonadati</taxon>
        <taxon>Pseudomonadota</taxon>
        <taxon>Gammaproteobacteria</taxon>
        <taxon>Enterobacterales</taxon>
        <taxon>Erwiniaceae</taxon>
        <taxon>Winslowiella</taxon>
    </lineage>
</organism>
<dbReference type="Proteomes" id="UP000037088">
    <property type="component" value="Unassembled WGS sequence"/>
</dbReference>
<evidence type="ECO:0000259" key="5">
    <source>
        <dbReference type="PROSITE" id="PS50931"/>
    </source>
</evidence>
<comment type="similarity">
    <text evidence="1">Belongs to the LysR transcriptional regulatory family.</text>
</comment>
<dbReference type="InterPro" id="IPR036390">
    <property type="entry name" value="WH_DNA-bd_sf"/>
</dbReference>
<comment type="caution">
    <text evidence="7">The sequence shown here is derived from an EMBL/GenBank/DDBJ whole genome shotgun (WGS) entry which is preliminary data.</text>
</comment>
<dbReference type="EMBL" id="JRXE01000010">
    <property type="protein sequence ID" value="KOC90460.1"/>
    <property type="molecule type" value="Genomic_DNA"/>
</dbReference>
<dbReference type="CDD" id="cd08475">
    <property type="entry name" value="PBP2_CrgA_like_6"/>
    <property type="match status" value="1"/>
</dbReference>
<dbReference type="GO" id="GO:0003700">
    <property type="term" value="F:DNA-binding transcription factor activity"/>
    <property type="evidence" value="ECO:0007669"/>
    <property type="project" value="InterPro"/>
</dbReference>
<name>A0A0L7TE74_9GAMM</name>
<dbReference type="Gene3D" id="1.10.10.10">
    <property type="entry name" value="Winged helix-like DNA-binding domain superfamily/Winged helix DNA-binding domain"/>
    <property type="match status" value="1"/>
</dbReference>
<dbReference type="PATRIC" id="fig|1560201.3.peg.1851"/>
<dbReference type="STRING" id="1560201.NG42_08720"/>
<dbReference type="Proteomes" id="UP000036851">
    <property type="component" value="Unassembled WGS sequence"/>
</dbReference>
<protein>
    <submittedName>
        <fullName evidence="7">LysR family transcriptional regulator</fullName>
    </submittedName>
</protein>
<dbReference type="Pfam" id="PF03466">
    <property type="entry name" value="LysR_substrate"/>
    <property type="match status" value="1"/>
</dbReference>
<gene>
    <name evidence="6" type="ORF">NG42_08720</name>
    <name evidence="7" type="ORF">NG43_09340</name>
</gene>
<dbReference type="PROSITE" id="PS50931">
    <property type="entry name" value="HTH_LYSR"/>
    <property type="match status" value="1"/>
</dbReference>
<dbReference type="Pfam" id="PF00126">
    <property type="entry name" value="HTH_1"/>
    <property type="match status" value="1"/>
</dbReference>
<proteinExistence type="inferred from homology"/>
<reference evidence="8 9" key="1">
    <citation type="journal article" date="2015" name="Int. J. Syst. Evol. Microbiol.">
        <title>Erwinia iniecta sp. nov., isolated from Russian wheat aphids (Diuraphis noxia).</title>
        <authorList>
            <person name="Campillo T."/>
            <person name="Luna E."/>
            <person name="Portier P."/>
            <person name="Fischer-Le Saux M."/>
            <person name="Lapitan N."/>
            <person name="Tisserat N.A."/>
            <person name="Leach J.E."/>
        </authorList>
    </citation>
    <scope>NUCLEOTIDE SEQUENCE [LARGE SCALE GENOMIC DNA]</scope>
    <source>
        <strain evidence="6 9">B120</strain>
        <strain evidence="7 8">B149</strain>
    </source>
</reference>